<gene>
    <name evidence="1" type="ORF">KFE25_006784</name>
</gene>
<dbReference type="AlphaFoldDB" id="A0A8J5XSQ9"/>
<proteinExistence type="predicted"/>
<dbReference type="EMBL" id="JAGTXO010000005">
    <property type="protein sequence ID" value="KAG8467732.1"/>
    <property type="molecule type" value="Genomic_DNA"/>
</dbReference>
<evidence type="ECO:0000313" key="2">
    <source>
        <dbReference type="Proteomes" id="UP000751190"/>
    </source>
</evidence>
<reference evidence="1" key="1">
    <citation type="submission" date="2021-05" db="EMBL/GenBank/DDBJ databases">
        <title>The genome of the haptophyte Pavlova lutheri (Diacronema luteri, Pavlovales) - a model for lipid biosynthesis in eukaryotic algae.</title>
        <authorList>
            <person name="Hulatt C.J."/>
            <person name="Posewitz M.C."/>
        </authorList>
    </citation>
    <scope>NUCLEOTIDE SEQUENCE</scope>
    <source>
        <strain evidence="1">NIVA-4/92</strain>
    </source>
</reference>
<keyword evidence="2" id="KW-1185">Reference proteome</keyword>
<organism evidence="1 2">
    <name type="scientific">Diacronema lutheri</name>
    <name type="common">Unicellular marine alga</name>
    <name type="synonym">Monochrysis lutheri</name>
    <dbReference type="NCBI Taxonomy" id="2081491"/>
    <lineage>
        <taxon>Eukaryota</taxon>
        <taxon>Haptista</taxon>
        <taxon>Haptophyta</taxon>
        <taxon>Pavlovophyceae</taxon>
        <taxon>Pavlovales</taxon>
        <taxon>Pavlovaceae</taxon>
        <taxon>Diacronema</taxon>
    </lineage>
</organism>
<accession>A0A8J5XSQ9</accession>
<name>A0A8J5XSQ9_DIALT</name>
<protein>
    <submittedName>
        <fullName evidence="1">Uncharacterized protein</fullName>
    </submittedName>
</protein>
<comment type="caution">
    <text evidence="1">The sequence shown here is derived from an EMBL/GenBank/DDBJ whole genome shotgun (WGS) entry which is preliminary data.</text>
</comment>
<dbReference type="Proteomes" id="UP000751190">
    <property type="component" value="Unassembled WGS sequence"/>
</dbReference>
<evidence type="ECO:0000313" key="1">
    <source>
        <dbReference type="EMBL" id="KAG8467732.1"/>
    </source>
</evidence>
<sequence>MAAGGWAAAVACKRDFGLLATADVSFAQLYPRADGAGVQVVCSPLVDVLGWSTGEGALGATLSVGRRADNYAVHVVQLTGPEACTVGVTGAKVCIATRGAAPATWLLVFAEPAELRGFTAFLEAKGIDIARAELYARAAAEPRLGDFDAALAEAGSVTPAMLEALLAAPGWASFVDEVERVARANGIDLAARPAHAEVAPLPAGLSPQPQAGAQAVSM</sequence>